<name>A0A6J5NUI9_9CAUD</name>
<feature type="transmembrane region" description="Helical" evidence="1">
    <location>
        <begin position="36"/>
        <end position="58"/>
    </location>
</feature>
<gene>
    <name evidence="2" type="ORF">UFOVP813_18</name>
</gene>
<keyword evidence="1" id="KW-0812">Transmembrane</keyword>
<dbReference type="EMBL" id="LR796743">
    <property type="protein sequence ID" value="CAB4163390.1"/>
    <property type="molecule type" value="Genomic_DNA"/>
</dbReference>
<protein>
    <submittedName>
        <fullName evidence="2">Uncharacterized protein</fullName>
    </submittedName>
</protein>
<organism evidence="2">
    <name type="scientific">uncultured Caudovirales phage</name>
    <dbReference type="NCBI Taxonomy" id="2100421"/>
    <lineage>
        <taxon>Viruses</taxon>
        <taxon>Duplodnaviria</taxon>
        <taxon>Heunggongvirae</taxon>
        <taxon>Uroviricota</taxon>
        <taxon>Caudoviricetes</taxon>
        <taxon>Peduoviridae</taxon>
        <taxon>Maltschvirus</taxon>
        <taxon>Maltschvirus maltsch</taxon>
    </lineage>
</organism>
<sequence length="126" mass="13813">MNPQLHVLESLSLFAVVAGAEAYTLAQTVTPSLETVVAPLMQSFGIPGAWLAVVAYTIRKIVLWGMPRAERIIESHILRQSSMSDCQKALTDSTVAIQSENQKILLEINGKLPRLCQAQPITTRVQ</sequence>
<accession>A0A6J5NUI9</accession>
<evidence type="ECO:0000256" key="1">
    <source>
        <dbReference type="SAM" id="Phobius"/>
    </source>
</evidence>
<reference evidence="2" key="1">
    <citation type="submission" date="2020-04" db="EMBL/GenBank/DDBJ databases">
        <authorList>
            <person name="Chiriac C."/>
            <person name="Salcher M."/>
            <person name="Ghai R."/>
            <person name="Kavagutti S V."/>
        </authorList>
    </citation>
    <scope>NUCLEOTIDE SEQUENCE</scope>
</reference>
<keyword evidence="1" id="KW-1133">Transmembrane helix</keyword>
<keyword evidence="1" id="KW-0472">Membrane</keyword>
<proteinExistence type="predicted"/>
<evidence type="ECO:0000313" key="2">
    <source>
        <dbReference type="EMBL" id="CAB4163390.1"/>
    </source>
</evidence>